<dbReference type="GO" id="GO:0047975">
    <property type="term" value="F:guanosine phosphorylase activity"/>
    <property type="evidence" value="ECO:0007669"/>
    <property type="project" value="RHEA"/>
</dbReference>
<evidence type="ECO:0000256" key="7">
    <source>
        <dbReference type="ARBA" id="ARBA00023918"/>
    </source>
</evidence>
<comment type="catalytic activity">
    <reaction evidence="8">
        <text>2'-deoxyguanosine + phosphate = 2-deoxy-alpha-D-ribose 1-phosphate + guanine</text>
        <dbReference type="Rhea" id="RHEA:27738"/>
        <dbReference type="ChEBI" id="CHEBI:16235"/>
        <dbReference type="ChEBI" id="CHEBI:17172"/>
        <dbReference type="ChEBI" id="CHEBI:43474"/>
        <dbReference type="ChEBI" id="CHEBI:57259"/>
        <dbReference type="EC" id="2.4.2.1"/>
    </reaction>
</comment>
<evidence type="ECO:0000313" key="13">
    <source>
        <dbReference type="WBParaSite" id="Smp_179110.3"/>
    </source>
</evidence>
<comment type="similarity">
    <text evidence="2 11">Belongs to the PNP/MTAP phosphorylase family.</text>
</comment>
<sequence length="320" mass="35145">MCHGISCEIKYKQEFSNSFEIPLLVKLLRFSCVMTTPVVANYENASMAADYIKRVSNVLPDIGIICGSGLGKLIEDIEERKVIPYINIPNFPKTTVAGHVGNLVLGSVGGRKVVAMQGRLHMYEGYSNQEIALPIRVMKLLGVRVLLITNLAGGINRKLKSGDFVLIKGHINFPGLGLNNVLVGPNQDEFGPRFPDLSNAYDRLLQQLALKIAQENDFQDLVHEGVYAFNGGPTYESPDESNMLLKLGCDVVGMSTVPEVIIACHCGIKVLAVSLIANNSILDAENDVSINHEKVLAVAEKRADLLQMWFKEIITRLPLD</sequence>
<evidence type="ECO:0000256" key="2">
    <source>
        <dbReference type="ARBA" id="ARBA00006751"/>
    </source>
</evidence>
<dbReference type="InterPro" id="IPR000845">
    <property type="entry name" value="Nucleoside_phosphorylase_d"/>
</dbReference>
<keyword evidence="5 11" id="KW-0328">Glycosyltransferase</keyword>
<evidence type="ECO:0000259" key="12">
    <source>
        <dbReference type="Pfam" id="PF01048"/>
    </source>
</evidence>
<evidence type="ECO:0000256" key="11">
    <source>
        <dbReference type="PIRNR" id="PIRNR000477"/>
    </source>
</evidence>
<comment type="catalytic activity">
    <reaction evidence="7">
        <text>inosine + phosphate = alpha-D-ribose 1-phosphate + hypoxanthine</text>
        <dbReference type="Rhea" id="RHEA:27646"/>
        <dbReference type="ChEBI" id="CHEBI:17368"/>
        <dbReference type="ChEBI" id="CHEBI:17596"/>
        <dbReference type="ChEBI" id="CHEBI:43474"/>
        <dbReference type="ChEBI" id="CHEBI:57720"/>
        <dbReference type="EC" id="2.4.2.1"/>
    </reaction>
</comment>
<dbReference type="GO" id="GO:0009116">
    <property type="term" value="P:nucleoside metabolic process"/>
    <property type="evidence" value="ECO:0007669"/>
    <property type="project" value="InterPro"/>
</dbReference>
<dbReference type="Gene3D" id="3.40.50.1580">
    <property type="entry name" value="Nucleoside phosphorylase domain"/>
    <property type="match status" value="1"/>
</dbReference>
<dbReference type="NCBIfam" id="TIGR01697">
    <property type="entry name" value="PNPH-PUNA-XAPA"/>
    <property type="match status" value="1"/>
</dbReference>
<dbReference type="InterPro" id="IPR035994">
    <property type="entry name" value="Nucleoside_phosphorylase_sf"/>
</dbReference>
<evidence type="ECO:0000256" key="8">
    <source>
        <dbReference type="ARBA" id="ARBA00023929"/>
    </source>
</evidence>
<proteinExistence type="inferred from homology"/>
<comment type="function">
    <text evidence="11">The purine nucleoside phosphorylases catalyze the phosphorolytic breakdown of the N-glycosidic bond in the beta-(deoxy)ribonucleoside molecules, with the formation of the corresponding free purine bases and pentose-1-phosphate.</text>
</comment>
<dbReference type="PIRSF" id="PIRSF000477">
    <property type="entry name" value="PurNPase"/>
    <property type="match status" value="1"/>
</dbReference>
<evidence type="ECO:0000256" key="1">
    <source>
        <dbReference type="ARBA" id="ARBA00005058"/>
    </source>
</evidence>
<reference evidence="13" key="1">
    <citation type="submission" date="2019-11" db="UniProtKB">
        <authorList>
            <consortium name="WormBaseParasite"/>
        </authorList>
    </citation>
    <scope>IDENTIFICATION</scope>
    <source>
        <strain evidence="13">Puerto Rican</strain>
    </source>
</reference>
<keyword evidence="6 11" id="KW-0808">Transferase</keyword>
<dbReference type="GO" id="GO:0005737">
    <property type="term" value="C:cytoplasm"/>
    <property type="evidence" value="ECO:0007669"/>
    <property type="project" value="TreeGrafter"/>
</dbReference>
<dbReference type="STRING" id="6183.A0A5K4EWZ0"/>
<protein>
    <recommendedName>
        <fullName evidence="4 11">Purine nucleoside phosphorylase</fullName>
        <ecNumber evidence="3 11">2.4.2.1</ecNumber>
    </recommendedName>
    <alternativeName>
        <fullName evidence="11">Inosine-guanosine phosphorylase</fullName>
    </alternativeName>
</protein>
<dbReference type="AlphaFoldDB" id="A0A5K4EWZ0"/>
<organism evidence="13">
    <name type="scientific">Schistosoma mansoni</name>
    <name type="common">Blood fluke</name>
    <dbReference type="NCBI Taxonomy" id="6183"/>
    <lineage>
        <taxon>Eukaryota</taxon>
        <taxon>Metazoa</taxon>
        <taxon>Spiralia</taxon>
        <taxon>Lophotrochozoa</taxon>
        <taxon>Platyhelminthes</taxon>
        <taxon>Trematoda</taxon>
        <taxon>Digenea</taxon>
        <taxon>Strigeidida</taxon>
        <taxon>Schistosomatoidea</taxon>
        <taxon>Schistosomatidae</taxon>
        <taxon>Schistosoma</taxon>
    </lineage>
</organism>
<evidence type="ECO:0000256" key="5">
    <source>
        <dbReference type="ARBA" id="ARBA00022676"/>
    </source>
</evidence>
<dbReference type="UniPathway" id="UPA00606"/>
<evidence type="ECO:0000256" key="3">
    <source>
        <dbReference type="ARBA" id="ARBA00011886"/>
    </source>
</evidence>
<dbReference type="Pfam" id="PF01048">
    <property type="entry name" value="PNP_UDP_1"/>
    <property type="match status" value="1"/>
</dbReference>
<dbReference type="CDD" id="cd09009">
    <property type="entry name" value="PNP-EcPNPII_like"/>
    <property type="match status" value="1"/>
</dbReference>
<dbReference type="FunFam" id="3.40.50.1580:FF:000004">
    <property type="entry name" value="Purine nucleoside phosphorylase"/>
    <property type="match status" value="1"/>
</dbReference>
<dbReference type="SUPFAM" id="SSF53167">
    <property type="entry name" value="Purine and uridine phosphorylases"/>
    <property type="match status" value="1"/>
</dbReference>
<accession>A0A5K4EWZ0</accession>
<comment type="catalytic activity">
    <reaction evidence="10">
        <text>guanosine + phosphate = alpha-D-ribose 1-phosphate + guanine</text>
        <dbReference type="Rhea" id="RHEA:13233"/>
        <dbReference type="ChEBI" id="CHEBI:16235"/>
        <dbReference type="ChEBI" id="CHEBI:16750"/>
        <dbReference type="ChEBI" id="CHEBI:43474"/>
        <dbReference type="ChEBI" id="CHEBI:57720"/>
        <dbReference type="EC" id="2.4.2.1"/>
    </reaction>
</comment>
<dbReference type="GO" id="GO:0004731">
    <property type="term" value="F:purine-nucleoside phosphorylase activity"/>
    <property type="evidence" value="ECO:0007669"/>
    <property type="project" value="UniProtKB-EC"/>
</dbReference>
<dbReference type="NCBIfam" id="NF006054">
    <property type="entry name" value="PRK08202.1"/>
    <property type="match status" value="1"/>
</dbReference>
<comment type="pathway">
    <text evidence="1 11">Purine metabolism; purine nucleoside salvage.</text>
</comment>
<dbReference type="FunCoup" id="A0A5K4EWZ0">
    <property type="interactions" value="210"/>
</dbReference>
<dbReference type="InterPro" id="IPR011268">
    <property type="entry name" value="Purine_phosphorylase"/>
</dbReference>
<dbReference type="PANTHER" id="PTHR11904:SF9">
    <property type="entry name" value="PURINE NUCLEOSIDE PHOSPHORYLASE-RELATED"/>
    <property type="match status" value="1"/>
</dbReference>
<evidence type="ECO:0000256" key="10">
    <source>
        <dbReference type="ARBA" id="ARBA00023970"/>
    </source>
</evidence>
<evidence type="ECO:0000256" key="9">
    <source>
        <dbReference type="ARBA" id="ARBA00023950"/>
    </source>
</evidence>
<evidence type="ECO:0000256" key="4">
    <source>
        <dbReference type="ARBA" id="ARBA00013834"/>
    </source>
</evidence>
<name>A0A5K4EWZ0_SCHMA</name>
<dbReference type="EC" id="2.4.2.1" evidence="3 11"/>
<comment type="catalytic activity">
    <reaction evidence="9">
        <text>2'-deoxyinosine + phosphate = 2-deoxy-alpha-D-ribose 1-phosphate + hypoxanthine</text>
        <dbReference type="Rhea" id="RHEA:27750"/>
        <dbReference type="ChEBI" id="CHEBI:17368"/>
        <dbReference type="ChEBI" id="CHEBI:28997"/>
        <dbReference type="ChEBI" id="CHEBI:43474"/>
        <dbReference type="ChEBI" id="CHEBI:57259"/>
        <dbReference type="EC" id="2.4.2.1"/>
    </reaction>
</comment>
<dbReference type="InterPro" id="IPR011270">
    <property type="entry name" value="Pur_Nuc_Pase_Ino/Guo-sp"/>
</dbReference>
<dbReference type="PANTHER" id="PTHR11904">
    <property type="entry name" value="METHYLTHIOADENOSINE/PURINE NUCLEOSIDE PHOSPHORYLASE"/>
    <property type="match status" value="1"/>
</dbReference>
<dbReference type="InParanoid" id="A0A5K4EWZ0"/>
<dbReference type="NCBIfam" id="TIGR01700">
    <property type="entry name" value="PNPH"/>
    <property type="match status" value="1"/>
</dbReference>
<dbReference type="WBParaSite" id="Smp_179110.3">
    <property type="protein sequence ID" value="Smp_179110.3"/>
    <property type="gene ID" value="Smp_179110"/>
</dbReference>
<evidence type="ECO:0000256" key="6">
    <source>
        <dbReference type="ARBA" id="ARBA00022679"/>
    </source>
</evidence>
<feature type="domain" description="Nucleoside phosphorylase" evidence="12">
    <location>
        <begin position="61"/>
        <end position="306"/>
    </location>
</feature>